<feature type="signal peptide" evidence="1">
    <location>
        <begin position="1"/>
        <end position="19"/>
    </location>
</feature>
<evidence type="ECO:0000313" key="2">
    <source>
        <dbReference type="EMBL" id="GBO41954.1"/>
    </source>
</evidence>
<evidence type="ECO:0000256" key="1">
    <source>
        <dbReference type="SAM" id="SignalP"/>
    </source>
</evidence>
<dbReference type="EMBL" id="BGPR01067863">
    <property type="protein sequence ID" value="GBO41955.1"/>
    <property type="molecule type" value="Genomic_DNA"/>
</dbReference>
<gene>
    <name evidence="3" type="ORF">AVEN_143802_1</name>
    <name evidence="2" type="ORF">AVEN_40308_1</name>
</gene>
<accession>A0A4Y2WWZ6</accession>
<reference evidence="3 4" key="1">
    <citation type="journal article" date="2019" name="Sci. Rep.">
        <title>Orb-weaving spider Araneus ventricosus genome elucidates the spidroin gene catalogue.</title>
        <authorList>
            <person name="Kono N."/>
            <person name="Nakamura H."/>
            <person name="Ohtoshi R."/>
            <person name="Moran D.A.P."/>
            <person name="Shinohara A."/>
            <person name="Yoshida Y."/>
            <person name="Fujiwara M."/>
            <person name="Mori M."/>
            <person name="Tomita M."/>
            <person name="Arakawa K."/>
        </authorList>
    </citation>
    <scope>NUCLEOTIDE SEQUENCE [LARGE SCALE GENOMIC DNA]</scope>
</reference>
<name>A0A4Y2WWZ6_ARAVE</name>
<keyword evidence="4" id="KW-1185">Reference proteome</keyword>
<protein>
    <submittedName>
        <fullName evidence="3">Uncharacterized protein</fullName>
    </submittedName>
</protein>
<dbReference type="AlphaFoldDB" id="A0A4Y2WWZ6"/>
<sequence length="63" mass="7177">MKLFWIMVLCSAIITLVLSKPSEAKTLTRVDSEVHQDILADPKTMLKRFKRASDDDGCDNQRP</sequence>
<evidence type="ECO:0000313" key="3">
    <source>
        <dbReference type="EMBL" id="GBO41955.1"/>
    </source>
</evidence>
<dbReference type="EMBL" id="BGPR01067861">
    <property type="protein sequence ID" value="GBO41954.1"/>
    <property type="molecule type" value="Genomic_DNA"/>
</dbReference>
<keyword evidence="1" id="KW-0732">Signal</keyword>
<feature type="chain" id="PRO_5036129319" evidence="1">
    <location>
        <begin position="20"/>
        <end position="63"/>
    </location>
</feature>
<dbReference type="Proteomes" id="UP000499080">
    <property type="component" value="Unassembled WGS sequence"/>
</dbReference>
<proteinExistence type="predicted"/>
<evidence type="ECO:0000313" key="4">
    <source>
        <dbReference type="Proteomes" id="UP000499080"/>
    </source>
</evidence>
<organism evidence="3 4">
    <name type="scientific">Araneus ventricosus</name>
    <name type="common">Orbweaver spider</name>
    <name type="synonym">Epeira ventricosa</name>
    <dbReference type="NCBI Taxonomy" id="182803"/>
    <lineage>
        <taxon>Eukaryota</taxon>
        <taxon>Metazoa</taxon>
        <taxon>Ecdysozoa</taxon>
        <taxon>Arthropoda</taxon>
        <taxon>Chelicerata</taxon>
        <taxon>Arachnida</taxon>
        <taxon>Araneae</taxon>
        <taxon>Araneomorphae</taxon>
        <taxon>Entelegynae</taxon>
        <taxon>Araneoidea</taxon>
        <taxon>Araneidae</taxon>
        <taxon>Araneus</taxon>
    </lineage>
</organism>
<comment type="caution">
    <text evidence="3">The sequence shown here is derived from an EMBL/GenBank/DDBJ whole genome shotgun (WGS) entry which is preliminary data.</text>
</comment>